<name>A0ABU6X207_9FABA</name>
<gene>
    <name evidence="2" type="ORF">PIB30_007711</name>
</gene>
<dbReference type="PANTHER" id="PTHR34569:SF2">
    <property type="entry name" value="EXPRESSED PROTEIN"/>
    <property type="match status" value="1"/>
</dbReference>
<dbReference type="PANTHER" id="PTHR34569">
    <property type="entry name" value="EXPRESSED PROTEIN"/>
    <property type="match status" value="1"/>
</dbReference>
<comment type="caution">
    <text evidence="2">The sequence shown here is derived from an EMBL/GenBank/DDBJ whole genome shotgun (WGS) entry which is preliminary data.</text>
</comment>
<sequence>MDHSSSAALRRHNSMVAPPPTKLSVPHRTSSLDSPYTDQTFELVSFNNVNVNVNLTSSSFYTSLRDLLPSSAVNSPTASSSSAISIRNRLVKHAAWAYLQPMSSSPSSSSSTSSPYFLRRLSACLGSVFRRIAKIFDRILLAIKRLLSPTS</sequence>
<keyword evidence="3" id="KW-1185">Reference proteome</keyword>
<evidence type="ECO:0000313" key="2">
    <source>
        <dbReference type="EMBL" id="MED6192180.1"/>
    </source>
</evidence>
<dbReference type="Proteomes" id="UP001341840">
    <property type="component" value="Unassembled WGS sequence"/>
</dbReference>
<feature type="region of interest" description="Disordered" evidence="1">
    <location>
        <begin position="1"/>
        <end position="31"/>
    </location>
</feature>
<reference evidence="2 3" key="1">
    <citation type="journal article" date="2023" name="Plants (Basel)">
        <title>Bridging the Gap: Combining Genomics and Transcriptomics Approaches to Understand Stylosanthes scabra, an Orphan Legume from the Brazilian Caatinga.</title>
        <authorList>
            <person name="Ferreira-Neto J.R.C."/>
            <person name="da Silva M.D."/>
            <person name="Binneck E."/>
            <person name="de Melo N.F."/>
            <person name="da Silva R.H."/>
            <person name="de Melo A.L.T.M."/>
            <person name="Pandolfi V."/>
            <person name="Bustamante F.O."/>
            <person name="Brasileiro-Vidal A.C."/>
            <person name="Benko-Iseppon A.M."/>
        </authorList>
    </citation>
    <scope>NUCLEOTIDE SEQUENCE [LARGE SCALE GENOMIC DNA]</scope>
    <source>
        <tissue evidence="2">Leaves</tissue>
    </source>
</reference>
<evidence type="ECO:0000313" key="3">
    <source>
        <dbReference type="Proteomes" id="UP001341840"/>
    </source>
</evidence>
<accession>A0ABU6X207</accession>
<organism evidence="2 3">
    <name type="scientific">Stylosanthes scabra</name>
    <dbReference type="NCBI Taxonomy" id="79078"/>
    <lineage>
        <taxon>Eukaryota</taxon>
        <taxon>Viridiplantae</taxon>
        <taxon>Streptophyta</taxon>
        <taxon>Embryophyta</taxon>
        <taxon>Tracheophyta</taxon>
        <taxon>Spermatophyta</taxon>
        <taxon>Magnoliopsida</taxon>
        <taxon>eudicotyledons</taxon>
        <taxon>Gunneridae</taxon>
        <taxon>Pentapetalae</taxon>
        <taxon>rosids</taxon>
        <taxon>fabids</taxon>
        <taxon>Fabales</taxon>
        <taxon>Fabaceae</taxon>
        <taxon>Papilionoideae</taxon>
        <taxon>50 kb inversion clade</taxon>
        <taxon>dalbergioids sensu lato</taxon>
        <taxon>Dalbergieae</taxon>
        <taxon>Pterocarpus clade</taxon>
        <taxon>Stylosanthes</taxon>
    </lineage>
</organism>
<dbReference type="EMBL" id="JASCZI010211465">
    <property type="protein sequence ID" value="MED6192180.1"/>
    <property type="molecule type" value="Genomic_DNA"/>
</dbReference>
<proteinExistence type="predicted"/>
<evidence type="ECO:0000256" key="1">
    <source>
        <dbReference type="SAM" id="MobiDB-lite"/>
    </source>
</evidence>
<protein>
    <submittedName>
        <fullName evidence="2">Uncharacterized protein</fullName>
    </submittedName>
</protein>